<gene>
    <name evidence="2" type="ORF">GCM10011502_15590</name>
</gene>
<dbReference type="RefSeq" id="WP_188629548.1">
    <property type="nucleotide sequence ID" value="NZ_BMKE01000011.1"/>
</dbReference>
<comment type="caution">
    <text evidence="2">The sequence shown here is derived from an EMBL/GenBank/DDBJ whole genome shotgun (WGS) entry which is preliminary data.</text>
</comment>
<reference evidence="3" key="1">
    <citation type="journal article" date="2019" name="Int. J. Syst. Evol. Microbiol.">
        <title>The Global Catalogue of Microorganisms (GCM) 10K type strain sequencing project: providing services to taxonomists for standard genome sequencing and annotation.</title>
        <authorList>
            <consortium name="The Broad Institute Genomics Platform"/>
            <consortium name="The Broad Institute Genome Sequencing Center for Infectious Disease"/>
            <person name="Wu L."/>
            <person name="Ma J."/>
        </authorList>
    </citation>
    <scope>NUCLEOTIDE SEQUENCE [LARGE SCALE GENOMIC DNA]</scope>
    <source>
        <strain evidence="3">CGMCC 1.15923</strain>
    </source>
</reference>
<protein>
    <submittedName>
        <fullName evidence="2">Uncharacterized protein</fullName>
    </submittedName>
</protein>
<proteinExistence type="predicted"/>
<organism evidence="2 3">
    <name type="scientific">Oceanisphaera marina</name>
    <dbReference type="NCBI Taxonomy" id="2017550"/>
    <lineage>
        <taxon>Bacteria</taxon>
        <taxon>Pseudomonadati</taxon>
        <taxon>Pseudomonadota</taxon>
        <taxon>Gammaproteobacteria</taxon>
        <taxon>Aeromonadales</taxon>
        <taxon>Aeromonadaceae</taxon>
        <taxon>Oceanisphaera</taxon>
    </lineage>
</organism>
<feature type="region of interest" description="Disordered" evidence="1">
    <location>
        <begin position="80"/>
        <end position="100"/>
    </location>
</feature>
<evidence type="ECO:0000256" key="1">
    <source>
        <dbReference type="SAM" id="MobiDB-lite"/>
    </source>
</evidence>
<accession>A0ABQ1IM96</accession>
<evidence type="ECO:0000313" key="2">
    <source>
        <dbReference type="EMBL" id="GGB43172.1"/>
    </source>
</evidence>
<sequence>MKSAKEFAVWLHDRFKDVPDGVYLSREDITSLSNRQHFSQEFVTDIHYELTLKGMGFVAGNHRDKFYLFHLPETYWQQQEEAHQESHHSNVHIITKQHTS</sequence>
<dbReference type="Proteomes" id="UP000646152">
    <property type="component" value="Unassembled WGS sequence"/>
</dbReference>
<evidence type="ECO:0000313" key="3">
    <source>
        <dbReference type="Proteomes" id="UP000646152"/>
    </source>
</evidence>
<name>A0ABQ1IM96_9GAMM</name>
<keyword evidence="3" id="KW-1185">Reference proteome</keyword>
<dbReference type="EMBL" id="BMKE01000011">
    <property type="protein sequence ID" value="GGB43172.1"/>
    <property type="molecule type" value="Genomic_DNA"/>
</dbReference>